<name>A0A3N4KAL6_9PEZI</name>
<dbReference type="Proteomes" id="UP000277580">
    <property type="component" value="Unassembled WGS sequence"/>
</dbReference>
<feature type="region of interest" description="Disordered" evidence="1">
    <location>
        <begin position="178"/>
        <end position="207"/>
    </location>
</feature>
<reference evidence="3 4" key="1">
    <citation type="journal article" date="2018" name="Nat. Ecol. Evol.">
        <title>Pezizomycetes genomes reveal the molecular basis of ectomycorrhizal truffle lifestyle.</title>
        <authorList>
            <person name="Murat C."/>
            <person name="Payen T."/>
            <person name="Noel B."/>
            <person name="Kuo A."/>
            <person name="Morin E."/>
            <person name="Chen J."/>
            <person name="Kohler A."/>
            <person name="Krizsan K."/>
            <person name="Balestrini R."/>
            <person name="Da Silva C."/>
            <person name="Montanini B."/>
            <person name="Hainaut M."/>
            <person name="Levati E."/>
            <person name="Barry K.W."/>
            <person name="Belfiori B."/>
            <person name="Cichocki N."/>
            <person name="Clum A."/>
            <person name="Dockter R.B."/>
            <person name="Fauchery L."/>
            <person name="Guy J."/>
            <person name="Iotti M."/>
            <person name="Le Tacon F."/>
            <person name="Lindquist E.A."/>
            <person name="Lipzen A."/>
            <person name="Malagnac F."/>
            <person name="Mello A."/>
            <person name="Molinier V."/>
            <person name="Miyauchi S."/>
            <person name="Poulain J."/>
            <person name="Riccioni C."/>
            <person name="Rubini A."/>
            <person name="Sitrit Y."/>
            <person name="Splivallo R."/>
            <person name="Traeger S."/>
            <person name="Wang M."/>
            <person name="Zifcakova L."/>
            <person name="Wipf D."/>
            <person name="Zambonelli A."/>
            <person name="Paolocci F."/>
            <person name="Nowrousian M."/>
            <person name="Ottonello S."/>
            <person name="Baldrian P."/>
            <person name="Spatafora J.W."/>
            <person name="Henrissat B."/>
            <person name="Nagy L.G."/>
            <person name="Aury J.M."/>
            <person name="Wincker P."/>
            <person name="Grigoriev I.V."/>
            <person name="Bonfante P."/>
            <person name="Martin F.M."/>
        </authorList>
    </citation>
    <scope>NUCLEOTIDE SEQUENCE [LARGE SCALE GENOMIC DNA]</scope>
    <source>
        <strain evidence="3 4">CCBAS932</strain>
    </source>
</reference>
<protein>
    <submittedName>
        <fullName evidence="3">Uncharacterized protein</fullName>
    </submittedName>
</protein>
<dbReference type="AlphaFoldDB" id="A0A3N4KAL6"/>
<evidence type="ECO:0000313" key="3">
    <source>
        <dbReference type="EMBL" id="RPB07544.1"/>
    </source>
</evidence>
<dbReference type="OrthoDB" id="5430844at2759"/>
<evidence type="ECO:0000256" key="1">
    <source>
        <dbReference type="SAM" id="MobiDB-lite"/>
    </source>
</evidence>
<dbReference type="EMBL" id="ML119180">
    <property type="protein sequence ID" value="RPB07544.1"/>
    <property type="molecule type" value="Genomic_DNA"/>
</dbReference>
<sequence length="207" mass="22698">MKSPLLSTLLLSGGFFYACDNDRCANTVTRTVWNVRTRKFTETFTKSIPYTTTSTKYVPGDVQKKTVTLFTSTKTHVVSTITKDGIITTTTLTMPGGYSTVTVPGAGEVTTVTIPGAGEMTTVYGFLWTEVRGNIGAPLLDGCRSTLNYEEQSVVVYYSPGVSTQQFIKQHLYPLVPHPTTSYPTKPHTQPPPPPAQTRKLAKRHNT</sequence>
<evidence type="ECO:0000313" key="4">
    <source>
        <dbReference type="Proteomes" id="UP000277580"/>
    </source>
</evidence>
<accession>A0A3N4KAL6</accession>
<feature type="chain" id="PRO_5018126047" evidence="2">
    <location>
        <begin position="22"/>
        <end position="207"/>
    </location>
</feature>
<feature type="signal peptide" evidence="2">
    <location>
        <begin position="1"/>
        <end position="21"/>
    </location>
</feature>
<dbReference type="InParanoid" id="A0A3N4KAL6"/>
<keyword evidence="2" id="KW-0732">Signal</keyword>
<keyword evidence="4" id="KW-1185">Reference proteome</keyword>
<gene>
    <name evidence="3" type="ORF">P167DRAFT_598315</name>
</gene>
<organism evidence="3 4">
    <name type="scientific">Morchella conica CCBAS932</name>
    <dbReference type="NCBI Taxonomy" id="1392247"/>
    <lineage>
        <taxon>Eukaryota</taxon>
        <taxon>Fungi</taxon>
        <taxon>Dikarya</taxon>
        <taxon>Ascomycota</taxon>
        <taxon>Pezizomycotina</taxon>
        <taxon>Pezizomycetes</taxon>
        <taxon>Pezizales</taxon>
        <taxon>Morchellaceae</taxon>
        <taxon>Morchella</taxon>
    </lineage>
</organism>
<evidence type="ECO:0000256" key="2">
    <source>
        <dbReference type="SAM" id="SignalP"/>
    </source>
</evidence>
<dbReference type="PROSITE" id="PS51257">
    <property type="entry name" value="PROKAR_LIPOPROTEIN"/>
    <property type="match status" value="1"/>
</dbReference>
<proteinExistence type="predicted"/>